<keyword evidence="2" id="KW-1185">Reference proteome</keyword>
<dbReference type="EMBL" id="BPVZ01000289">
    <property type="protein sequence ID" value="GKV49196.1"/>
    <property type="molecule type" value="Genomic_DNA"/>
</dbReference>
<accession>A0AAV5MK92</accession>
<name>A0AAV5MK92_9ROSI</name>
<reference evidence="1 2" key="1">
    <citation type="journal article" date="2021" name="Commun. Biol.">
        <title>The genome of Shorea leprosula (Dipterocarpaceae) highlights the ecological relevance of drought in aseasonal tropical rainforests.</title>
        <authorList>
            <person name="Ng K.K.S."/>
            <person name="Kobayashi M.J."/>
            <person name="Fawcett J.A."/>
            <person name="Hatakeyama M."/>
            <person name="Paape T."/>
            <person name="Ng C.H."/>
            <person name="Ang C.C."/>
            <person name="Tnah L.H."/>
            <person name="Lee C.T."/>
            <person name="Nishiyama T."/>
            <person name="Sese J."/>
            <person name="O'Brien M.J."/>
            <person name="Copetti D."/>
            <person name="Mohd Noor M.I."/>
            <person name="Ong R.C."/>
            <person name="Putra M."/>
            <person name="Sireger I.Z."/>
            <person name="Indrioko S."/>
            <person name="Kosugi Y."/>
            <person name="Izuno A."/>
            <person name="Isagi Y."/>
            <person name="Lee S.L."/>
            <person name="Shimizu K.K."/>
        </authorList>
    </citation>
    <scope>NUCLEOTIDE SEQUENCE [LARGE SCALE GENOMIC DNA]</scope>
    <source>
        <strain evidence="1">214</strain>
    </source>
</reference>
<dbReference type="AlphaFoldDB" id="A0AAV5MK92"/>
<dbReference type="Proteomes" id="UP001054252">
    <property type="component" value="Unassembled WGS sequence"/>
</dbReference>
<proteinExistence type="predicted"/>
<gene>
    <name evidence="1" type="ORF">SLEP1_g55959</name>
</gene>
<evidence type="ECO:0000313" key="1">
    <source>
        <dbReference type="EMBL" id="GKV49196.1"/>
    </source>
</evidence>
<comment type="caution">
    <text evidence="1">The sequence shown here is derived from an EMBL/GenBank/DDBJ whole genome shotgun (WGS) entry which is preliminary data.</text>
</comment>
<organism evidence="1 2">
    <name type="scientific">Rubroshorea leprosula</name>
    <dbReference type="NCBI Taxonomy" id="152421"/>
    <lineage>
        <taxon>Eukaryota</taxon>
        <taxon>Viridiplantae</taxon>
        <taxon>Streptophyta</taxon>
        <taxon>Embryophyta</taxon>
        <taxon>Tracheophyta</taxon>
        <taxon>Spermatophyta</taxon>
        <taxon>Magnoliopsida</taxon>
        <taxon>eudicotyledons</taxon>
        <taxon>Gunneridae</taxon>
        <taxon>Pentapetalae</taxon>
        <taxon>rosids</taxon>
        <taxon>malvids</taxon>
        <taxon>Malvales</taxon>
        <taxon>Dipterocarpaceae</taxon>
        <taxon>Rubroshorea</taxon>
    </lineage>
</organism>
<protein>
    <recommendedName>
        <fullName evidence="3">Secreted protein</fullName>
    </recommendedName>
</protein>
<evidence type="ECO:0000313" key="2">
    <source>
        <dbReference type="Proteomes" id="UP001054252"/>
    </source>
</evidence>
<sequence>MGHFPILLFFFSLQPPKSPLQAAGTSFEKLVRKLRISPSFLVLEPDLEPRILPPLAGNPDLLCSSFLTAGCSCFVGVNCFEFSVRTATNPSVLA</sequence>
<evidence type="ECO:0008006" key="3">
    <source>
        <dbReference type="Google" id="ProtNLM"/>
    </source>
</evidence>